<dbReference type="KEGG" id="ppso:QPJ95_18430"/>
<dbReference type="Gene3D" id="1.10.630.10">
    <property type="entry name" value="Cytochrome P450"/>
    <property type="match status" value="1"/>
</dbReference>
<protein>
    <submittedName>
        <fullName evidence="3">Cytochrome P450</fullName>
    </submittedName>
</protein>
<proteinExistence type="inferred from homology"/>
<reference evidence="3 4" key="1">
    <citation type="submission" date="2023-06" db="EMBL/GenBank/DDBJ databases">
        <title>Parasedimentitalea psychrophila sp. nov., a psychrophilic bacterium isolated from deep-sea sediment.</title>
        <authorList>
            <person name="Li A."/>
        </authorList>
    </citation>
    <scope>NUCLEOTIDE SEQUENCE [LARGE SCALE GENOMIC DNA]</scope>
    <source>
        <strain evidence="3 4">QS115</strain>
    </source>
</reference>
<dbReference type="SUPFAM" id="SSF48264">
    <property type="entry name" value="Cytochrome P450"/>
    <property type="match status" value="1"/>
</dbReference>
<keyword evidence="2" id="KW-0408">Iron</keyword>
<dbReference type="InterPro" id="IPR001128">
    <property type="entry name" value="Cyt_P450"/>
</dbReference>
<dbReference type="EMBL" id="CP127247">
    <property type="protein sequence ID" value="WIY24502.1"/>
    <property type="molecule type" value="Genomic_DNA"/>
</dbReference>
<dbReference type="GO" id="GO:0005506">
    <property type="term" value="F:iron ion binding"/>
    <property type="evidence" value="ECO:0007669"/>
    <property type="project" value="InterPro"/>
</dbReference>
<accession>A0A9Y2KZA7</accession>
<dbReference type="PANTHER" id="PTHR46696">
    <property type="entry name" value="P450, PUTATIVE (EUROFUNG)-RELATED"/>
    <property type="match status" value="1"/>
</dbReference>
<evidence type="ECO:0000313" key="3">
    <source>
        <dbReference type="EMBL" id="WIY24502.1"/>
    </source>
</evidence>
<gene>
    <name evidence="3" type="ORF">QPJ95_18430</name>
</gene>
<dbReference type="PROSITE" id="PS00086">
    <property type="entry name" value="CYTOCHROME_P450"/>
    <property type="match status" value="1"/>
</dbReference>
<dbReference type="Pfam" id="PF00067">
    <property type="entry name" value="p450"/>
    <property type="match status" value="1"/>
</dbReference>
<dbReference type="Proteomes" id="UP001238334">
    <property type="component" value="Chromosome"/>
</dbReference>
<dbReference type="GO" id="GO:0016705">
    <property type="term" value="F:oxidoreductase activity, acting on paired donors, with incorporation or reduction of molecular oxygen"/>
    <property type="evidence" value="ECO:0007669"/>
    <property type="project" value="InterPro"/>
</dbReference>
<evidence type="ECO:0000256" key="2">
    <source>
        <dbReference type="RuleBase" id="RU000461"/>
    </source>
</evidence>
<dbReference type="InterPro" id="IPR036396">
    <property type="entry name" value="Cyt_P450_sf"/>
</dbReference>
<name>A0A9Y2KZA7_9RHOB</name>
<dbReference type="AlphaFoldDB" id="A0A9Y2KZA7"/>
<dbReference type="InterPro" id="IPR017972">
    <property type="entry name" value="Cyt_P450_CS"/>
</dbReference>
<keyword evidence="2" id="KW-0479">Metal-binding</keyword>
<organism evidence="3 4">
    <name type="scientific">Parasedimentitalea psychrophila</name>
    <dbReference type="NCBI Taxonomy" id="2997337"/>
    <lineage>
        <taxon>Bacteria</taxon>
        <taxon>Pseudomonadati</taxon>
        <taxon>Pseudomonadota</taxon>
        <taxon>Alphaproteobacteria</taxon>
        <taxon>Rhodobacterales</taxon>
        <taxon>Paracoccaceae</taxon>
        <taxon>Parasedimentitalea</taxon>
    </lineage>
</organism>
<dbReference type="PANTHER" id="PTHR46696:SF1">
    <property type="entry name" value="CYTOCHROME P450 YJIB-RELATED"/>
    <property type="match status" value="1"/>
</dbReference>
<evidence type="ECO:0000256" key="1">
    <source>
        <dbReference type="ARBA" id="ARBA00010617"/>
    </source>
</evidence>
<keyword evidence="4" id="KW-1185">Reference proteome</keyword>
<keyword evidence="2" id="KW-0349">Heme</keyword>
<dbReference type="GO" id="GO:0004497">
    <property type="term" value="F:monooxygenase activity"/>
    <property type="evidence" value="ECO:0007669"/>
    <property type="project" value="UniProtKB-KW"/>
</dbReference>
<sequence>MRKDGCEHMRERRAMVGAFEPSLLHNHWQTEFDALTETLLDELAQLTTVDLFPALAVPLSAGYLKLVLGIEQATDAQLFRWAQALIRGAMNAGLDPEIFQESDQANSEMNECLDQMIERHLRNPNCSVLSVMVNQPDPIPLSQIRTNMKICIGGAVVETRDAVLSTLYGLLSNPEQLRYSIDQNAWDRVCEEGLRWMAPIQASPRIVKKSLVMRGVNIPKGETVMAIQASANHDEDIWDQPHLFNPQREPHGNQAFGDGSHQCLGGNIYRLLVSKAVLPKLFERFPALSLVNQKAVKFTGFAFRGPTSLPVNLR</sequence>
<comment type="similarity">
    <text evidence="1 2">Belongs to the cytochrome P450 family.</text>
</comment>
<keyword evidence="2" id="KW-0503">Monooxygenase</keyword>
<evidence type="ECO:0000313" key="4">
    <source>
        <dbReference type="Proteomes" id="UP001238334"/>
    </source>
</evidence>
<dbReference type="RefSeq" id="WP_286018180.1">
    <property type="nucleotide sequence ID" value="NZ_CP127247.1"/>
</dbReference>
<dbReference type="GO" id="GO:0020037">
    <property type="term" value="F:heme binding"/>
    <property type="evidence" value="ECO:0007669"/>
    <property type="project" value="InterPro"/>
</dbReference>
<dbReference type="PRINTS" id="PR00359">
    <property type="entry name" value="BP450"/>
</dbReference>
<dbReference type="InterPro" id="IPR002397">
    <property type="entry name" value="Cyt_P450_B"/>
</dbReference>
<keyword evidence="2" id="KW-0560">Oxidoreductase</keyword>